<name>I3VID3_9BACT</name>
<evidence type="ECO:0000259" key="2">
    <source>
        <dbReference type="PROSITE" id="PS51186"/>
    </source>
</evidence>
<dbReference type="InterPro" id="IPR006464">
    <property type="entry name" value="AcTrfase_RimI/Ard1"/>
</dbReference>
<proteinExistence type="inferred from homology"/>
<dbReference type="Gene3D" id="3.40.630.30">
    <property type="match status" value="1"/>
</dbReference>
<evidence type="ECO:0000313" key="3">
    <source>
        <dbReference type="EMBL" id="AFK79139.1"/>
    </source>
</evidence>
<dbReference type="CDD" id="cd04301">
    <property type="entry name" value="NAT_SF"/>
    <property type="match status" value="1"/>
</dbReference>
<protein>
    <recommendedName>
        <fullName evidence="1">[Ribosomal protein bS18]-alanine N-acetyltransferase</fullName>
        <ecNumber evidence="1">2.3.1.266</ecNumber>
    </recommendedName>
</protein>
<comment type="catalytic activity">
    <reaction evidence="1">
        <text>N-terminal L-alanyl-[ribosomal protein bS18] + acetyl-CoA = N-terminal N(alpha)-acetyl-L-alanyl-[ribosomal protein bS18] + CoA + H(+)</text>
        <dbReference type="Rhea" id="RHEA:43756"/>
        <dbReference type="Rhea" id="RHEA-COMP:10676"/>
        <dbReference type="Rhea" id="RHEA-COMP:10677"/>
        <dbReference type="ChEBI" id="CHEBI:15378"/>
        <dbReference type="ChEBI" id="CHEBI:57287"/>
        <dbReference type="ChEBI" id="CHEBI:57288"/>
        <dbReference type="ChEBI" id="CHEBI:64718"/>
        <dbReference type="ChEBI" id="CHEBI:83683"/>
        <dbReference type="EC" id="2.3.1.266"/>
    </reaction>
</comment>
<comment type="function">
    <text evidence="1">Acetylates the N-terminal alanine of ribosomal protein bS18.</text>
</comment>
<keyword evidence="3" id="KW-0808">Transferase</keyword>
<feature type="domain" description="N-acetyltransferase" evidence="2">
    <location>
        <begin position="1"/>
        <end position="152"/>
    </location>
</feature>
<dbReference type="InterPro" id="IPR000182">
    <property type="entry name" value="GNAT_dom"/>
</dbReference>
<sequence length="152" mass="17398">MIAQMSEHDLLEVVEIEEHSGLSRWGWSAYYSELQSVNRELMLIARHDHEPAEHEHRILGYIIARETAGELHINNVAVREDQRRRGIGLALLTKIVDEARRKQVTTAFLEVRSGNLAAQALYEKVGFQAIARREGYYTEPKEDAAIMSLELT</sequence>
<reference evidence="3" key="1">
    <citation type="submission" date="2012-04" db="EMBL/GenBank/DDBJ databases">
        <title>Characterization of mineral phosphate solubilization trait from soil metagenome.</title>
        <authorList>
            <person name="Chhabra S."/>
            <person name="Brazil D."/>
            <person name="Morrissey J."/>
            <person name="Burke J."/>
            <person name="O'Gara F."/>
            <person name="Dowling D."/>
        </authorList>
    </citation>
    <scope>NUCLEOTIDE SEQUENCE</scope>
</reference>
<dbReference type="GO" id="GO:0008999">
    <property type="term" value="F:protein-N-terminal-alanine acetyltransferase activity"/>
    <property type="evidence" value="ECO:0007669"/>
    <property type="project" value="UniProtKB-EC"/>
</dbReference>
<accession>I3VID3</accession>
<dbReference type="GO" id="GO:0005737">
    <property type="term" value="C:cytoplasm"/>
    <property type="evidence" value="ECO:0007669"/>
    <property type="project" value="UniProtKB-SubCell"/>
</dbReference>
<dbReference type="AlphaFoldDB" id="I3VID3"/>
<organism evidence="3">
    <name type="scientific">uncultured bacterium F39-01</name>
    <dbReference type="NCBI Taxonomy" id="1191434"/>
    <lineage>
        <taxon>Bacteria</taxon>
        <taxon>environmental samples</taxon>
    </lineage>
</organism>
<dbReference type="PANTHER" id="PTHR47542:SF2">
    <property type="entry name" value="ACYL-COA N-ACYLTRANSFERASES (NAT) SUPERFAMILY PROTEIN"/>
    <property type="match status" value="1"/>
</dbReference>
<dbReference type="SUPFAM" id="SSF55729">
    <property type="entry name" value="Acyl-CoA N-acyltransferases (Nat)"/>
    <property type="match status" value="1"/>
</dbReference>
<dbReference type="PROSITE" id="PS51186">
    <property type="entry name" value="GNAT"/>
    <property type="match status" value="1"/>
</dbReference>
<dbReference type="InterPro" id="IPR016181">
    <property type="entry name" value="Acyl_CoA_acyltransferase"/>
</dbReference>
<evidence type="ECO:0000256" key="1">
    <source>
        <dbReference type="RuleBase" id="RU363094"/>
    </source>
</evidence>
<comment type="similarity">
    <text evidence="1">Belongs to the acetyltransferase family. RimI subfamily.</text>
</comment>
<dbReference type="EC" id="2.3.1.266" evidence="1"/>
<dbReference type="NCBIfam" id="TIGR01575">
    <property type="entry name" value="rimI"/>
    <property type="match status" value="1"/>
</dbReference>
<dbReference type="PANTHER" id="PTHR47542">
    <property type="entry name" value="ACYL-COA N-ACYLTRANSFERASES (NAT) SUPERFAMILY PROTEIN"/>
    <property type="match status" value="1"/>
</dbReference>
<comment type="subcellular location">
    <subcellularLocation>
        <location evidence="1">Cytoplasm</location>
    </subcellularLocation>
</comment>
<dbReference type="EMBL" id="JQ970523">
    <property type="protein sequence ID" value="AFK79139.1"/>
    <property type="molecule type" value="Genomic_DNA"/>
</dbReference>
<dbReference type="Pfam" id="PF00583">
    <property type="entry name" value="Acetyltransf_1"/>
    <property type="match status" value="1"/>
</dbReference>
<keyword evidence="1" id="KW-0963">Cytoplasm</keyword>